<dbReference type="Proteomes" id="UP000199614">
    <property type="component" value="Unassembled WGS sequence"/>
</dbReference>
<dbReference type="GO" id="GO:0006508">
    <property type="term" value="P:proteolysis"/>
    <property type="evidence" value="ECO:0007669"/>
    <property type="project" value="InterPro"/>
</dbReference>
<keyword evidence="3" id="KW-1185">Reference proteome</keyword>
<accession>A0A1I4THW9</accession>
<dbReference type="Gene3D" id="3.40.50.1820">
    <property type="entry name" value="alpha/beta hydrolase"/>
    <property type="match status" value="1"/>
</dbReference>
<dbReference type="Gene3D" id="2.120.10.30">
    <property type="entry name" value="TolB, C-terminal domain"/>
    <property type="match status" value="1"/>
</dbReference>
<dbReference type="GO" id="GO:0008236">
    <property type="term" value="F:serine-type peptidase activity"/>
    <property type="evidence" value="ECO:0007669"/>
    <property type="project" value="InterPro"/>
</dbReference>
<dbReference type="GO" id="GO:0004177">
    <property type="term" value="F:aminopeptidase activity"/>
    <property type="evidence" value="ECO:0007669"/>
    <property type="project" value="UniProtKB-KW"/>
</dbReference>
<dbReference type="InterPro" id="IPR011042">
    <property type="entry name" value="6-blade_b-propeller_TolB-like"/>
</dbReference>
<dbReference type="STRING" id="260086.SAMN05216207_1002305"/>
<dbReference type="InterPro" id="IPR001375">
    <property type="entry name" value="Peptidase_S9_cat"/>
</dbReference>
<organism evidence="2 3">
    <name type="scientific">Pseudonocardia ammonioxydans</name>
    <dbReference type="NCBI Taxonomy" id="260086"/>
    <lineage>
        <taxon>Bacteria</taxon>
        <taxon>Bacillati</taxon>
        <taxon>Actinomycetota</taxon>
        <taxon>Actinomycetes</taxon>
        <taxon>Pseudonocardiales</taxon>
        <taxon>Pseudonocardiaceae</taxon>
        <taxon>Pseudonocardia</taxon>
    </lineage>
</organism>
<dbReference type="OrthoDB" id="128799at2"/>
<evidence type="ECO:0000313" key="3">
    <source>
        <dbReference type="Proteomes" id="UP000199614"/>
    </source>
</evidence>
<dbReference type="Pfam" id="PF00326">
    <property type="entry name" value="Peptidase_S9"/>
    <property type="match status" value="1"/>
</dbReference>
<dbReference type="InterPro" id="IPR011659">
    <property type="entry name" value="WD40"/>
</dbReference>
<dbReference type="SUPFAM" id="SSF82171">
    <property type="entry name" value="DPP6 N-terminal domain-like"/>
    <property type="match status" value="1"/>
</dbReference>
<reference evidence="2 3" key="1">
    <citation type="submission" date="2016-10" db="EMBL/GenBank/DDBJ databases">
        <authorList>
            <person name="de Groot N.N."/>
        </authorList>
    </citation>
    <scope>NUCLEOTIDE SEQUENCE [LARGE SCALE GENOMIC DNA]</scope>
    <source>
        <strain evidence="2 3">CGMCC 4.1877</strain>
    </source>
</reference>
<keyword evidence="2" id="KW-0031">Aminopeptidase</keyword>
<feature type="domain" description="Peptidase S9 prolyl oligopeptidase catalytic" evidence="1">
    <location>
        <begin position="453"/>
        <end position="658"/>
    </location>
</feature>
<protein>
    <submittedName>
        <fullName evidence="2">Dipeptidyl aminopeptidase/acylaminoacyl peptidase</fullName>
    </submittedName>
</protein>
<dbReference type="SUPFAM" id="SSF53474">
    <property type="entry name" value="alpha/beta-Hydrolases"/>
    <property type="match status" value="1"/>
</dbReference>
<evidence type="ECO:0000313" key="2">
    <source>
        <dbReference type="EMBL" id="SFM76378.1"/>
    </source>
</evidence>
<dbReference type="Pfam" id="PF07676">
    <property type="entry name" value="PD40"/>
    <property type="match status" value="1"/>
</dbReference>
<keyword evidence="2" id="KW-0378">Hydrolase</keyword>
<sequence length="675" mass="71648">MGGVTISGYGSWPTPVTSELVVTAAVRLGDVRPDGEPGTEGAAVIWAEGRATEGGRTQLVRRPDRSTDGSRSDLLPAGANARTAVHEYGGGAWWLHPGSPGVVWYVEWSDQRVYRLDHRAGDDPVALTPEPAVARGDRYADGHVAPDGSWLVAVREHHPSEQAPATEVVNEVVRLDARVPSTPQVLVTGPDFVAAPRISPDGAALAWLSWDHPSMPWDDVELTVRDLVTGVDTVVAGGPGESVTEPQWQPDGSLTFLSDRTGWWNLYRWMPGEDIEPLVRIDAEIGVPGWALGGSRYALLDDGRVVFARSSHGFDALAVRELDGTITELDTPFSVVGSVRADGPHAVVCVAGSPTAEPGVHRVVPAPASAGEPGAAGVQTLRAPRDLGLHPETISVPEPIQFLSGDAEGSPRTGYALYYPPLGAHDAPADELPPLLVVIHGGPTGAAAPVLSVGVQYWTSRGFGVVDVDYAGSTGYGREYREQLKGAWGVVDVADCLAAARTLAETGRVDPARMAIRGGSAGGFTTLAALARADTPFSAGADHFGVADLAALAADTHKFESRYLDGLVGPYPEAGDVYRERSPLTHVDRFSTPLIVLQGDEDAIVPPNQSEMIVDALRARGVPVAYLLFRGEQHGFRKAENIRRALDAELAFYARVFGFALPADEAIEPVEIENL</sequence>
<dbReference type="EMBL" id="FOUY01000002">
    <property type="protein sequence ID" value="SFM76378.1"/>
    <property type="molecule type" value="Genomic_DNA"/>
</dbReference>
<dbReference type="PANTHER" id="PTHR43056">
    <property type="entry name" value="PEPTIDASE S9 PROLYL OLIGOPEPTIDASE"/>
    <property type="match status" value="1"/>
</dbReference>
<keyword evidence="2" id="KW-0645">Protease</keyword>
<evidence type="ECO:0000259" key="1">
    <source>
        <dbReference type="Pfam" id="PF00326"/>
    </source>
</evidence>
<gene>
    <name evidence="2" type="ORF">SAMN05216207_1002305</name>
</gene>
<dbReference type="PANTHER" id="PTHR43056:SF5">
    <property type="entry name" value="PEPTIDASE S9 PROLYL OLIGOPEPTIDASE CATALYTIC DOMAIN-CONTAINING PROTEIN"/>
    <property type="match status" value="1"/>
</dbReference>
<dbReference type="InterPro" id="IPR050585">
    <property type="entry name" value="Xaa-Pro_dipeptidyl-ppase/CocE"/>
</dbReference>
<proteinExistence type="predicted"/>
<dbReference type="AlphaFoldDB" id="A0A1I4THW9"/>
<dbReference type="InterPro" id="IPR029058">
    <property type="entry name" value="AB_hydrolase_fold"/>
</dbReference>
<name>A0A1I4THW9_PSUAM</name>